<evidence type="ECO:0000313" key="2">
    <source>
        <dbReference type="EMBL" id="KAJ8968111.1"/>
    </source>
</evidence>
<dbReference type="PANTHER" id="PTHR43802:SF1">
    <property type="entry name" value="IP11341P-RELATED"/>
    <property type="match status" value="1"/>
</dbReference>
<reference evidence="2" key="1">
    <citation type="journal article" date="2023" name="Insect Mol. Biol.">
        <title>Genome sequencing provides insights into the evolution of gene families encoding plant cell wall-degrading enzymes in longhorned beetles.</title>
        <authorList>
            <person name="Shin N.R."/>
            <person name="Okamura Y."/>
            <person name="Kirsch R."/>
            <person name="Pauchet Y."/>
        </authorList>
    </citation>
    <scope>NUCLEOTIDE SEQUENCE</scope>
    <source>
        <strain evidence="2">RBIC_L_NR</strain>
    </source>
</reference>
<dbReference type="EMBL" id="JANEYF010000761">
    <property type="protein sequence ID" value="KAJ8968111.1"/>
    <property type="molecule type" value="Genomic_DNA"/>
</dbReference>
<evidence type="ECO:0008006" key="4">
    <source>
        <dbReference type="Google" id="ProtNLM"/>
    </source>
</evidence>
<organism evidence="2 3">
    <name type="scientific">Rhamnusium bicolor</name>
    <dbReference type="NCBI Taxonomy" id="1586634"/>
    <lineage>
        <taxon>Eukaryota</taxon>
        <taxon>Metazoa</taxon>
        <taxon>Ecdysozoa</taxon>
        <taxon>Arthropoda</taxon>
        <taxon>Hexapoda</taxon>
        <taxon>Insecta</taxon>
        <taxon>Pterygota</taxon>
        <taxon>Neoptera</taxon>
        <taxon>Endopterygota</taxon>
        <taxon>Coleoptera</taxon>
        <taxon>Polyphaga</taxon>
        <taxon>Cucujiformia</taxon>
        <taxon>Chrysomeloidea</taxon>
        <taxon>Cerambycidae</taxon>
        <taxon>Lepturinae</taxon>
        <taxon>Rhagiini</taxon>
        <taxon>Rhamnusium</taxon>
    </lineage>
</organism>
<dbReference type="Gene3D" id="3.30.300.220">
    <property type="match status" value="1"/>
</dbReference>
<accession>A0AAV8ZRN7</accession>
<proteinExistence type="inferred from homology"/>
<protein>
    <recommendedName>
        <fullName evidence="4">Enoyl-CoA hydratase</fullName>
    </recommendedName>
</protein>
<dbReference type="SUPFAM" id="SSF52096">
    <property type="entry name" value="ClpP/crotonase"/>
    <property type="match status" value="1"/>
</dbReference>
<dbReference type="Pfam" id="PF00378">
    <property type="entry name" value="ECH_1"/>
    <property type="match status" value="1"/>
</dbReference>
<dbReference type="Proteomes" id="UP001162156">
    <property type="component" value="Unassembled WGS sequence"/>
</dbReference>
<name>A0AAV8ZRN7_9CUCU</name>
<dbReference type="AlphaFoldDB" id="A0AAV8ZRN7"/>
<sequence>MTSISSNNVLIDKVGHITTIGINRPEKRNCVDFNTATQIKNAIAQFEEDSNSYAAVLYGTGGNFCIPLTDGATVRLQAMIGLSRALDLILTGRSLNAKEAFEWGVVNRIVACGTVISSIPALGQAINLATSLVKFPQDCLNVDRDSTYNAAYNKAYEDLLKYEQKNGRRLLISDATKGAKRFISGIGKHGKAYNLTEKDVCEWEKEFSESNKILNPKSKL</sequence>
<gene>
    <name evidence="2" type="ORF">NQ314_002466</name>
</gene>
<comment type="caution">
    <text evidence="2">The sequence shown here is derived from an EMBL/GenBank/DDBJ whole genome shotgun (WGS) entry which is preliminary data.</text>
</comment>
<keyword evidence="3" id="KW-1185">Reference proteome</keyword>
<dbReference type="InterPro" id="IPR001753">
    <property type="entry name" value="Enoyl-CoA_hydra/iso"/>
</dbReference>
<comment type="similarity">
    <text evidence="1">Belongs to the enoyl-CoA hydratase/isomerase family.</text>
</comment>
<dbReference type="PANTHER" id="PTHR43802">
    <property type="entry name" value="ENOYL-COA HYDRATASE"/>
    <property type="match status" value="1"/>
</dbReference>
<dbReference type="Gene3D" id="3.90.226.10">
    <property type="entry name" value="2-enoyl-CoA Hydratase, Chain A, domain 1"/>
    <property type="match status" value="1"/>
</dbReference>
<evidence type="ECO:0000256" key="1">
    <source>
        <dbReference type="ARBA" id="ARBA00005254"/>
    </source>
</evidence>
<dbReference type="CDD" id="cd06558">
    <property type="entry name" value="crotonase-like"/>
    <property type="match status" value="1"/>
</dbReference>
<dbReference type="Gene3D" id="1.10.287.2460">
    <property type="match status" value="1"/>
</dbReference>
<dbReference type="InterPro" id="IPR029045">
    <property type="entry name" value="ClpP/crotonase-like_dom_sf"/>
</dbReference>
<evidence type="ECO:0000313" key="3">
    <source>
        <dbReference type="Proteomes" id="UP001162156"/>
    </source>
</evidence>